<dbReference type="Pfam" id="PF01740">
    <property type="entry name" value="STAS"/>
    <property type="match status" value="1"/>
</dbReference>
<dbReference type="AlphaFoldDB" id="A0A1X1TTU2"/>
<feature type="domain" description="STAS" evidence="1">
    <location>
        <begin position="8"/>
        <end position="118"/>
    </location>
</feature>
<gene>
    <name evidence="2" type="ORF">AWC05_04355</name>
</gene>
<dbReference type="STRING" id="292462.AWC05_04355"/>
<sequence>MTQAGSSVGVCVEHTHDVAVLKVTGLLNSATYRTLRDAVIDAALDEPRAVIADVNGLSVPAESAWSVFTSARWHVTAWPDVPILLVCQHSAYRRSITATGIARCVPLYSGREAALAAAIKRPLRDRRRLRTQLPARAVSLGLARALIGQWLTAWAQGCLIPVVGTIATILVDNVLKHTDSAPVLIVESLQDTVVVAVEDDSQVPAGRLEDESGSETLSGLSIVSALCRVWRSTPKSSGKTVWALVGRENQL</sequence>
<proteinExistence type="predicted"/>
<evidence type="ECO:0000313" key="3">
    <source>
        <dbReference type="Proteomes" id="UP000193010"/>
    </source>
</evidence>
<dbReference type="PANTHER" id="PTHR35526">
    <property type="entry name" value="ANTI-SIGMA-F FACTOR RSBW-RELATED"/>
    <property type="match status" value="1"/>
</dbReference>
<organism evidence="2 3">
    <name type="scientific">Mycobacterium florentinum</name>
    <dbReference type="NCBI Taxonomy" id="292462"/>
    <lineage>
        <taxon>Bacteria</taxon>
        <taxon>Bacillati</taxon>
        <taxon>Actinomycetota</taxon>
        <taxon>Actinomycetes</taxon>
        <taxon>Mycobacteriales</taxon>
        <taxon>Mycobacteriaceae</taxon>
        <taxon>Mycobacterium</taxon>
        <taxon>Mycobacterium simiae complex</taxon>
    </lineage>
</organism>
<dbReference type="SUPFAM" id="SSF52091">
    <property type="entry name" value="SpoIIaa-like"/>
    <property type="match status" value="1"/>
</dbReference>
<dbReference type="PANTHER" id="PTHR35526:SF3">
    <property type="entry name" value="ANTI-SIGMA-F FACTOR RSBW"/>
    <property type="match status" value="1"/>
</dbReference>
<dbReference type="RefSeq" id="WP_085225735.1">
    <property type="nucleotide sequence ID" value="NZ_AP022576.1"/>
</dbReference>
<name>A0A1X1TTU2_MYCFL</name>
<comment type="caution">
    <text evidence="2">The sequence shown here is derived from an EMBL/GenBank/DDBJ whole genome shotgun (WGS) entry which is preliminary data.</text>
</comment>
<dbReference type="PROSITE" id="PS50801">
    <property type="entry name" value="STAS"/>
    <property type="match status" value="1"/>
</dbReference>
<dbReference type="InterPro" id="IPR036513">
    <property type="entry name" value="STAS_dom_sf"/>
</dbReference>
<keyword evidence="3" id="KW-1185">Reference proteome</keyword>
<dbReference type="Gene3D" id="3.30.565.10">
    <property type="entry name" value="Histidine kinase-like ATPase, C-terminal domain"/>
    <property type="match status" value="1"/>
</dbReference>
<dbReference type="InterPro" id="IPR002645">
    <property type="entry name" value="STAS_dom"/>
</dbReference>
<dbReference type="InterPro" id="IPR036890">
    <property type="entry name" value="HATPase_C_sf"/>
</dbReference>
<dbReference type="InterPro" id="IPR050267">
    <property type="entry name" value="Anti-sigma-factor_SerPK"/>
</dbReference>
<evidence type="ECO:0000313" key="2">
    <source>
        <dbReference type="EMBL" id="ORV47829.1"/>
    </source>
</evidence>
<accession>A0A1X1TTU2</accession>
<reference evidence="2 3" key="1">
    <citation type="submission" date="2016-01" db="EMBL/GenBank/DDBJ databases">
        <title>The new phylogeny of the genus Mycobacterium.</title>
        <authorList>
            <person name="Tarcisio F."/>
            <person name="Conor M."/>
            <person name="Antonella G."/>
            <person name="Elisabetta G."/>
            <person name="Giulia F.S."/>
            <person name="Sara T."/>
            <person name="Anna F."/>
            <person name="Clotilde B."/>
            <person name="Roberto B."/>
            <person name="Veronica D.S."/>
            <person name="Fabio R."/>
            <person name="Monica P."/>
            <person name="Olivier J."/>
            <person name="Enrico T."/>
            <person name="Nicola S."/>
        </authorList>
    </citation>
    <scope>NUCLEOTIDE SEQUENCE [LARGE SCALE GENOMIC DNA]</scope>
    <source>
        <strain evidence="2 3">DSM 44852</strain>
    </source>
</reference>
<evidence type="ECO:0000259" key="1">
    <source>
        <dbReference type="PROSITE" id="PS50801"/>
    </source>
</evidence>
<dbReference type="Proteomes" id="UP000193010">
    <property type="component" value="Unassembled WGS sequence"/>
</dbReference>
<dbReference type="Gene3D" id="3.30.750.24">
    <property type="entry name" value="STAS domain"/>
    <property type="match status" value="1"/>
</dbReference>
<protein>
    <submittedName>
        <fullName evidence="2">Sulfate transporter</fullName>
    </submittedName>
</protein>
<dbReference type="CDD" id="cd07043">
    <property type="entry name" value="STAS_anti-anti-sigma_factors"/>
    <property type="match status" value="1"/>
</dbReference>
<dbReference type="EMBL" id="LQOV01000034">
    <property type="protein sequence ID" value="ORV47829.1"/>
    <property type="molecule type" value="Genomic_DNA"/>
</dbReference>